<dbReference type="NCBIfam" id="TIGR01822">
    <property type="entry name" value="2am3keto_CoA"/>
    <property type="match status" value="1"/>
</dbReference>
<comment type="function">
    <text evidence="7">Catalyzes the cleavage of 2-amino-3-ketobutyrate to glycine and acetyl-CoA.</text>
</comment>
<keyword evidence="10" id="KW-1185">Reference proteome</keyword>
<dbReference type="InterPro" id="IPR015424">
    <property type="entry name" value="PyrdxlP-dep_Trfase"/>
</dbReference>
<dbReference type="CDD" id="cd06454">
    <property type="entry name" value="KBL_like"/>
    <property type="match status" value="1"/>
</dbReference>
<feature type="binding site" description="in other chain" evidence="7">
    <location>
        <begin position="110"/>
        <end position="111"/>
    </location>
    <ligand>
        <name>pyridoxal 5'-phosphate</name>
        <dbReference type="ChEBI" id="CHEBI:597326"/>
        <note>ligand shared between dimeric partners</note>
    </ligand>
</feature>
<dbReference type="GO" id="GO:0019518">
    <property type="term" value="P:L-threonine catabolic process to glycine"/>
    <property type="evidence" value="ECO:0007669"/>
    <property type="project" value="UniProtKB-UniRule"/>
</dbReference>
<feature type="binding site" evidence="7">
    <location>
        <begin position="271"/>
        <end position="272"/>
    </location>
    <ligand>
        <name>pyridoxal 5'-phosphate</name>
        <dbReference type="ChEBI" id="CHEBI:597326"/>
        <note>ligand shared between dimeric partners</note>
    </ligand>
</feature>
<dbReference type="Gene3D" id="3.40.640.10">
    <property type="entry name" value="Type I PLP-dependent aspartate aminotransferase-like (Major domain)"/>
    <property type="match status" value="1"/>
</dbReference>
<dbReference type="PROSITE" id="PS00599">
    <property type="entry name" value="AA_TRANSFER_CLASS_2"/>
    <property type="match status" value="1"/>
</dbReference>
<dbReference type="EMBL" id="LNXY01000020">
    <property type="protein sequence ID" value="KTC87610.1"/>
    <property type="molecule type" value="Genomic_DNA"/>
</dbReference>
<keyword evidence="4 7" id="KW-0808">Transferase</keyword>
<feature type="binding site" description="in other chain" evidence="7">
    <location>
        <begin position="207"/>
        <end position="210"/>
    </location>
    <ligand>
        <name>pyridoxal 5'-phosphate</name>
        <dbReference type="ChEBI" id="CHEBI:597326"/>
        <note>ligand shared between dimeric partners</note>
    </ligand>
</feature>
<evidence type="ECO:0000256" key="6">
    <source>
        <dbReference type="ARBA" id="ARBA00023315"/>
    </source>
</evidence>
<dbReference type="InterPro" id="IPR011282">
    <property type="entry name" value="2am3keto_CoA_ligase"/>
</dbReference>
<comment type="pathway">
    <text evidence="2">Porphyrin-containing compound metabolism; protoporphyrin-IX biosynthesis; 5-aminolevulinate from glycine: step 1/1.</text>
</comment>
<sequence length="394" mass="43082">MRERFTEFLKDELNTLKDEGLYKSERIIASQQQAAVQVKEGEVINLCANNYLGLANHPVLIGEGQKALEKYGYGMASVRFICGTQTVHKELERKISNFLGTEDTILYSSCFDANTGLFETLLGPEDAIISDALNHASIIDGVRLCKAQRFRYANNDMSDLEAQLRAAKDARFRLIATDGVFSMDGIIANLAAICELADRYDAMVMVDDSHAVGFMGETGRGTPEYCGVADRVDILTGTLGKALGGASGGYTSANAVIVDWLRQRSRPYLFSNTLAPVIAHSSIAVLTMLENSNELSQKLKRNSQYFRRGMTQLGFNLVPGEHAIIPVMLGDAALAGRMADRLLKEGIYVVGFSYPVVPKGKARIRTQMSAAHELEHLDKAINAFGKVGKELGVI</sequence>
<dbReference type="NCBIfam" id="NF005394">
    <property type="entry name" value="PRK06939.1"/>
    <property type="match status" value="1"/>
</dbReference>
<comment type="cofactor">
    <cofactor evidence="7">
        <name>pyridoxal 5'-phosphate</name>
        <dbReference type="ChEBI" id="CHEBI:597326"/>
    </cofactor>
    <text evidence="7">Binds 1 pyridoxal phosphate per subunit.</text>
</comment>
<keyword evidence="6 7" id="KW-0012">Acyltransferase</keyword>
<protein>
    <recommendedName>
        <fullName evidence="7">2-amino-3-ketobutyrate coenzyme A ligase</fullName>
        <shortName evidence="7">AKB ligase</shortName>
        <ecNumber evidence="7">2.3.1.29</ecNumber>
    </recommendedName>
    <alternativeName>
        <fullName evidence="7">Glycine acetyltransferase</fullName>
    </alternativeName>
</protein>
<dbReference type="InterPro" id="IPR015421">
    <property type="entry name" value="PyrdxlP-dep_Trfase_major"/>
</dbReference>
<dbReference type="GO" id="GO:0005829">
    <property type="term" value="C:cytosol"/>
    <property type="evidence" value="ECO:0007669"/>
    <property type="project" value="TreeGrafter"/>
</dbReference>
<reference evidence="9 10" key="1">
    <citation type="submission" date="2015-11" db="EMBL/GenBank/DDBJ databases">
        <title>Genomic analysis of 38 Legionella species identifies large and diverse effector repertoires.</title>
        <authorList>
            <person name="Burstein D."/>
            <person name="Amaro F."/>
            <person name="Zusman T."/>
            <person name="Lifshitz Z."/>
            <person name="Cohen O."/>
            <person name="Gilbert J.A."/>
            <person name="Pupko T."/>
            <person name="Shuman H.A."/>
            <person name="Segal G."/>
        </authorList>
    </citation>
    <scope>NUCLEOTIDE SEQUENCE [LARGE SCALE GENOMIC DNA]</scope>
    <source>
        <strain evidence="9 10">ATCC 700990</strain>
    </source>
</reference>
<dbReference type="SUPFAM" id="SSF53383">
    <property type="entry name" value="PLP-dependent transferases"/>
    <property type="match status" value="1"/>
</dbReference>
<dbReference type="InterPro" id="IPR050087">
    <property type="entry name" value="AON_synthase_class-II"/>
</dbReference>
<comment type="pathway">
    <text evidence="1">Cofactor biosynthesis; biotin biosynthesis.</text>
</comment>
<dbReference type="Gene3D" id="3.90.1150.10">
    <property type="entry name" value="Aspartate Aminotransferase, domain 1"/>
    <property type="match status" value="1"/>
</dbReference>
<evidence type="ECO:0000256" key="5">
    <source>
        <dbReference type="ARBA" id="ARBA00022898"/>
    </source>
</evidence>
<feature type="binding site" description="in other chain" evidence="7">
    <location>
        <begin position="238"/>
        <end position="241"/>
    </location>
    <ligand>
        <name>pyridoxal 5'-phosphate</name>
        <dbReference type="ChEBI" id="CHEBI:597326"/>
        <note>ligand shared between dimeric partners</note>
    </ligand>
</feature>
<dbReference type="Pfam" id="PF00155">
    <property type="entry name" value="Aminotran_1_2"/>
    <property type="match status" value="1"/>
</dbReference>
<evidence type="ECO:0000256" key="4">
    <source>
        <dbReference type="ARBA" id="ARBA00022679"/>
    </source>
</evidence>
<gene>
    <name evidence="7 9" type="primary">kbl</name>
    <name evidence="9" type="ORF">Ldro_1229</name>
</gene>
<comment type="pathway">
    <text evidence="7">Amino-acid degradation; L-threonine degradation via oxydo-reductase pathway; glycine from L-threonine: step 2/2.</text>
</comment>
<feature type="domain" description="Aminotransferase class I/classII large" evidence="8">
    <location>
        <begin position="42"/>
        <end position="384"/>
    </location>
</feature>
<comment type="caution">
    <text evidence="9">The sequence shown here is derived from an EMBL/GenBank/DDBJ whole genome shotgun (WGS) entry which is preliminary data.</text>
</comment>
<name>A0A0W0SW67_9GAMM</name>
<dbReference type="OrthoDB" id="9807157at2"/>
<evidence type="ECO:0000256" key="1">
    <source>
        <dbReference type="ARBA" id="ARBA00004746"/>
    </source>
</evidence>
<dbReference type="FunFam" id="3.40.640.10:FF:000006">
    <property type="entry name" value="5-aminolevulinate synthase, mitochondrial"/>
    <property type="match status" value="1"/>
</dbReference>
<dbReference type="EC" id="2.3.1.29" evidence="7"/>
<dbReference type="InterPro" id="IPR001917">
    <property type="entry name" value="Aminotrans_II_pyridoxalP_BS"/>
</dbReference>
<evidence type="ECO:0000259" key="8">
    <source>
        <dbReference type="Pfam" id="PF00155"/>
    </source>
</evidence>
<organism evidence="9 10">
    <name type="scientific">Legionella drozanskii LLAP-1</name>
    <dbReference type="NCBI Taxonomy" id="1212489"/>
    <lineage>
        <taxon>Bacteria</taxon>
        <taxon>Pseudomonadati</taxon>
        <taxon>Pseudomonadota</taxon>
        <taxon>Gammaproteobacteria</taxon>
        <taxon>Legionellales</taxon>
        <taxon>Legionellaceae</taxon>
        <taxon>Legionella</taxon>
    </lineage>
</organism>
<feature type="binding site" description="in other chain" evidence="7">
    <location>
        <position position="182"/>
    </location>
    <ligand>
        <name>pyridoxal 5'-phosphate</name>
        <dbReference type="ChEBI" id="CHEBI:597326"/>
        <note>ligand shared between dimeric partners</note>
    </ligand>
</feature>
<evidence type="ECO:0000256" key="7">
    <source>
        <dbReference type="HAMAP-Rule" id="MF_00985"/>
    </source>
</evidence>
<dbReference type="RefSeq" id="WP_058495533.1">
    <property type="nucleotide sequence ID" value="NZ_CAAAIU010000010.1"/>
</dbReference>
<dbReference type="Proteomes" id="UP000054736">
    <property type="component" value="Unassembled WGS sequence"/>
</dbReference>
<evidence type="ECO:0000313" key="9">
    <source>
        <dbReference type="EMBL" id="KTC87610.1"/>
    </source>
</evidence>
<dbReference type="PATRIC" id="fig|1212489.4.peg.1294"/>
<feature type="modified residue" description="N6-(pyridoxal phosphate)lysine" evidence="7">
    <location>
        <position position="241"/>
    </location>
</feature>
<dbReference type="PANTHER" id="PTHR13693:SF102">
    <property type="entry name" value="2-AMINO-3-KETOBUTYRATE COENZYME A LIGASE, MITOCHONDRIAL"/>
    <property type="match status" value="1"/>
</dbReference>
<comment type="similarity">
    <text evidence="3">Belongs to the class-II pyridoxal-phosphate-dependent aminotransferase family. BioF subfamily.</text>
</comment>
<dbReference type="GO" id="GO:0016874">
    <property type="term" value="F:ligase activity"/>
    <property type="evidence" value="ECO:0007669"/>
    <property type="project" value="UniProtKB-KW"/>
</dbReference>
<evidence type="ECO:0000256" key="2">
    <source>
        <dbReference type="ARBA" id="ARBA00005029"/>
    </source>
</evidence>
<dbReference type="UniPathway" id="UPA00046">
    <property type="reaction ID" value="UER00506"/>
</dbReference>
<dbReference type="GO" id="GO:0030170">
    <property type="term" value="F:pyridoxal phosphate binding"/>
    <property type="evidence" value="ECO:0007669"/>
    <property type="project" value="UniProtKB-UniRule"/>
</dbReference>
<dbReference type="InterPro" id="IPR015422">
    <property type="entry name" value="PyrdxlP-dep_Trfase_small"/>
</dbReference>
<feature type="binding site" evidence="7">
    <location>
        <position position="365"/>
    </location>
    <ligand>
        <name>substrate</name>
    </ligand>
</feature>
<comment type="subunit">
    <text evidence="7">Homodimer.</text>
</comment>
<comment type="catalytic activity">
    <reaction evidence="7">
        <text>glycine + acetyl-CoA = (2S)-2-amino-3-oxobutanoate + CoA</text>
        <dbReference type="Rhea" id="RHEA:20736"/>
        <dbReference type="ChEBI" id="CHEBI:57287"/>
        <dbReference type="ChEBI" id="CHEBI:57288"/>
        <dbReference type="ChEBI" id="CHEBI:57305"/>
        <dbReference type="ChEBI" id="CHEBI:78948"/>
        <dbReference type="EC" id="2.3.1.29"/>
    </reaction>
</comment>
<dbReference type="FunFam" id="3.90.1150.10:FF:000004">
    <property type="entry name" value="2-amino-3-ketobutyrate coenzyme A ligase"/>
    <property type="match status" value="1"/>
</dbReference>
<dbReference type="PANTHER" id="PTHR13693">
    <property type="entry name" value="CLASS II AMINOTRANSFERASE/8-AMINO-7-OXONONANOATE SYNTHASE"/>
    <property type="match status" value="1"/>
</dbReference>
<keyword evidence="5 7" id="KW-0663">Pyridoxal phosphate</keyword>
<keyword evidence="9" id="KW-0436">Ligase</keyword>
<proteinExistence type="inferred from homology"/>
<dbReference type="HAMAP" id="MF_00985">
    <property type="entry name" value="2am3keto_CoA_ligase"/>
    <property type="match status" value="1"/>
</dbReference>
<dbReference type="GO" id="GO:0008890">
    <property type="term" value="F:glycine C-acetyltransferase activity"/>
    <property type="evidence" value="ECO:0007669"/>
    <property type="project" value="UniProtKB-UniRule"/>
</dbReference>
<feature type="binding site" evidence="7">
    <location>
        <position position="135"/>
    </location>
    <ligand>
        <name>substrate</name>
    </ligand>
</feature>
<dbReference type="AlphaFoldDB" id="A0A0W0SW67"/>
<accession>A0A0W0SW67</accession>
<dbReference type="STRING" id="1212489.Ldro_1229"/>
<evidence type="ECO:0000313" key="10">
    <source>
        <dbReference type="Proteomes" id="UP000054736"/>
    </source>
</evidence>
<dbReference type="InterPro" id="IPR004839">
    <property type="entry name" value="Aminotransferase_I/II_large"/>
</dbReference>
<evidence type="ECO:0000256" key="3">
    <source>
        <dbReference type="ARBA" id="ARBA00010008"/>
    </source>
</evidence>